<dbReference type="PANTHER" id="PTHR46658:SF1">
    <property type="entry name" value="CYS OR MET METABOLISM PYRIDOXAL-PHOSPHATE-DEPENDENT ENZYME"/>
    <property type="match status" value="1"/>
</dbReference>
<dbReference type="InterPro" id="IPR009651">
    <property type="entry name" value="Met_g_lyase_put"/>
</dbReference>
<dbReference type="Gene3D" id="3.40.640.10">
    <property type="entry name" value="Type I PLP-dependent aspartate aminotransferase-like (Major domain)"/>
    <property type="match status" value="1"/>
</dbReference>
<dbReference type="Gene3D" id="3.90.1150.60">
    <property type="entry name" value="Methioning gamme-lyase, C-terminal domain"/>
    <property type="match status" value="1"/>
</dbReference>
<accession>A0ABT1RL14</accession>
<dbReference type="InterPro" id="IPR015421">
    <property type="entry name" value="PyrdxlP-dep_Trfase_major"/>
</dbReference>
<dbReference type="RefSeq" id="WP_256131061.1">
    <property type="nucleotide sequence ID" value="NZ_JANFXK010000003.1"/>
</dbReference>
<dbReference type="Proteomes" id="UP001524502">
    <property type="component" value="Unassembled WGS sequence"/>
</dbReference>
<organism evidence="1 2">
    <name type="scientific">Anaerovorax odorimutans</name>
    <dbReference type="NCBI Taxonomy" id="109327"/>
    <lineage>
        <taxon>Bacteria</taxon>
        <taxon>Bacillati</taxon>
        <taxon>Bacillota</taxon>
        <taxon>Clostridia</taxon>
        <taxon>Peptostreptococcales</taxon>
        <taxon>Anaerovoracaceae</taxon>
        <taxon>Anaerovorax</taxon>
    </lineage>
</organism>
<proteinExistence type="predicted"/>
<dbReference type="PANTHER" id="PTHR46658">
    <property type="entry name" value="CYS OR MET METABOLISM PYRIDOXAL-PHOSPHATE-DEPENDENT ENZYME"/>
    <property type="match status" value="1"/>
</dbReference>
<name>A0ABT1RL14_9FIRM</name>
<keyword evidence="2" id="KW-1185">Reference proteome</keyword>
<reference evidence="1 2" key="1">
    <citation type="submission" date="2022-06" db="EMBL/GenBank/DDBJ databases">
        <title>Isolation of gut microbiota from human fecal samples.</title>
        <authorList>
            <person name="Pamer E.G."/>
            <person name="Barat B."/>
            <person name="Waligurski E."/>
            <person name="Medina S."/>
            <person name="Paddock L."/>
            <person name="Mostad J."/>
        </authorList>
    </citation>
    <scope>NUCLEOTIDE SEQUENCE [LARGE SCALE GENOMIC DNA]</scope>
    <source>
        <strain evidence="1 2">SL.3.17</strain>
    </source>
</reference>
<dbReference type="Pfam" id="PF06838">
    <property type="entry name" value="Met_gamma_lyase"/>
    <property type="match status" value="1"/>
</dbReference>
<comment type="caution">
    <text evidence="1">The sequence shown here is derived from an EMBL/GenBank/DDBJ whole genome shotgun (WGS) entry which is preliminary data.</text>
</comment>
<dbReference type="InterPro" id="IPR015424">
    <property type="entry name" value="PyrdxlP-dep_Trfase"/>
</dbReference>
<gene>
    <name evidence="1" type="ORF">NE619_03955</name>
</gene>
<evidence type="ECO:0000313" key="1">
    <source>
        <dbReference type="EMBL" id="MCQ4635872.1"/>
    </source>
</evidence>
<protein>
    <submittedName>
        <fullName evidence="1">Methionine gamma-lyase family protein</fullName>
    </submittedName>
</protein>
<evidence type="ECO:0000313" key="2">
    <source>
        <dbReference type="Proteomes" id="UP001524502"/>
    </source>
</evidence>
<dbReference type="EMBL" id="JANFXK010000003">
    <property type="protein sequence ID" value="MCQ4635872.1"/>
    <property type="molecule type" value="Genomic_DNA"/>
</dbReference>
<dbReference type="SUPFAM" id="SSF53383">
    <property type="entry name" value="PLP-dependent transferases"/>
    <property type="match status" value="1"/>
</dbReference>
<sequence length="431" mass="46986">MQTNTYRLLSEELKIAPGVLDHIAEAEAAVKGQFEHLDDIMAYNQYKVLTAFQKNRISDTHFAWNTGYGYDDAGRDALERVYADIFKTEAALVRPIIVNGTHALTLTLTGILRPGDELIYCTGAPYDTLEEVIGIRGEGKGSLKEFGVSYKQVELTPEGNIDLDALKKAITEKTRMVTVQRATGYGWRKAITIPQIRQWAEFVHQISPDIVCMVDNCYGEFLDTEEPTEVGADVLAGSLIKNPGGGLALTGGYIAGRKDLIENISYRMTSPGIGGECGLTFGQTRTMFQGLFLAPKTVNAAVKGAVLCAKAFEMLGYDVCPKAEDTRSDIIEAVKLGSPEAVVAFCEGIQAAAPIDAYVKPIPWDMPGYEDQVVMAAGAFVQGSSIELSADAPIRKPYIVYFQGGLTYEHSKFGVIKAMQTLHEQNLISLV</sequence>